<name>A0A9P3GFJ1_9APHY</name>
<sequence length="350" mass="38937">MLALGKLAYRDTGAVTGSEDYTTVAIVHGFGWSNGVFRKLEPLAAQYNARLVLINRRDFPGSDPYDDDERAELERMANDPPGAQEIIQRFMTRRARELYDFLVKFISQEDIPAANGAAGGLVLVGWSFGSTFITAFLQALAALPTNDVELRAYMRRVVLYDPPCHSLGIALPADHYHPLEDDAIPPLERPMAFSRWVTGYYTHGDSPAALERRTPVAEPRPTILNFAPEELAQVFHQGPTGPGGSDLALLRAGIASGLNAKMKDEGFYPAADDEWHDVEIRYLWCDRSVYEMPWGTWALRKELEEARAAGRRTRNLTVVCLPGANHFAHWDDPERLLKALLAEQGETAGL</sequence>
<organism evidence="2 3">
    <name type="scientific">Phanerochaete sordida</name>
    <dbReference type="NCBI Taxonomy" id="48140"/>
    <lineage>
        <taxon>Eukaryota</taxon>
        <taxon>Fungi</taxon>
        <taxon>Dikarya</taxon>
        <taxon>Basidiomycota</taxon>
        <taxon>Agaricomycotina</taxon>
        <taxon>Agaricomycetes</taxon>
        <taxon>Polyporales</taxon>
        <taxon>Phanerochaetaceae</taxon>
        <taxon>Phanerochaete</taxon>
    </lineage>
</organism>
<dbReference type="Pfam" id="PF12697">
    <property type="entry name" value="Abhydrolase_6"/>
    <property type="match status" value="1"/>
</dbReference>
<protein>
    <recommendedName>
        <fullName evidence="1">AB hydrolase-1 domain-containing protein</fullName>
    </recommendedName>
</protein>
<dbReference type="OrthoDB" id="5311491at2759"/>
<evidence type="ECO:0000313" key="2">
    <source>
        <dbReference type="EMBL" id="GJE93983.1"/>
    </source>
</evidence>
<proteinExistence type="predicted"/>
<keyword evidence="3" id="KW-1185">Reference proteome</keyword>
<dbReference type="AlphaFoldDB" id="A0A9P3GFJ1"/>
<evidence type="ECO:0000313" key="3">
    <source>
        <dbReference type="Proteomes" id="UP000703269"/>
    </source>
</evidence>
<evidence type="ECO:0000259" key="1">
    <source>
        <dbReference type="Pfam" id="PF12697"/>
    </source>
</evidence>
<dbReference type="SUPFAM" id="SSF53474">
    <property type="entry name" value="alpha/beta-Hydrolases"/>
    <property type="match status" value="1"/>
</dbReference>
<gene>
    <name evidence="2" type="ORF">PsYK624_101500</name>
</gene>
<dbReference type="Proteomes" id="UP000703269">
    <property type="component" value="Unassembled WGS sequence"/>
</dbReference>
<accession>A0A9P3GFJ1</accession>
<dbReference type="InterPro" id="IPR029058">
    <property type="entry name" value="AB_hydrolase_fold"/>
</dbReference>
<dbReference type="EMBL" id="BPQB01000036">
    <property type="protein sequence ID" value="GJE93983.1"/>
    <property type="molecule type" value="Genomic_DNA"/>
</dbReference>
<dbReference type="InterPro" id="IPR000073">
    <property type="entry name" value="AB_hydrolase_1"/>
</dbReference>
<comment type="caution">
    <text evidence="2">The sequence shown here is derived from an EMBL/GenBank/DDBJ whole genome shotgun (WGS) entry which is preliminary data.</text>
</comment>
<feature type="domain" description="AB hydrolase-1" evidence="1">
    <location>
        <begin position="26"/>
        <end position="338"/>
    </location>
</feature>
<reference evidence="2 3" key="1">
    <citation type="submission" date="2021-08" db="EMBL/GenBank/DDBJ databases">
        <title>Draft Genome Sequence of Phanerochaete sordida strain YK-624.</title>
        <authorList>
            <person name="Mori T."/>
            <person name="Dohra H."/>
            <person name="Suzuki T."/>
            <person name="Kawagishi H."/>
            <person name="Hirai H."/>
        </authorList>
    </citation>
    <scope>NUCLEOTIDE SEQUENCE [LARGE SCALE GENOMIC DNA]</scope>
    <source>
        <strain evidence="2 3">YK-624</strain>
    </source>
</reference>
<dbReference type="Gene3D" id="3.40.50.1820">
    <property type="entry name" value="alpha/beta hydrolase"/>
    <property type="match status" value="1"/>
</dbReference>